<protein>
    <submittedName>
        <fullName evidence="1">Uncharacterized protein</fullName>
    </submittedName>
</protein>
<evidence type="ECO:0000313" key="2">
    <source>
        <dbReference type="Proteomes" id="UP000320533"/>
    </source>
</evidence>
<keyword evidence="1" id="KW-0614">Plasmid</keyword>
<accession>A0A4Y1VMV3</accession>
<reference evidence="1 2" key="1">
    <citation type="submission" date="2019-06" db="EMBL/GenBank/DDBJ databases">
        <title>Complete genome sequence of Bacteroides uniformis NBRC 113350.</title>
        <authorList>
            <person name="Miura T."/>
            <person name="Furukawa M."/>
            <person name="Shimamura M."/>
            <person name="Ohyama Y."/>
            <person name="Yamazoe A."/>
            <person name="Kawasaki H."/>
        </authorList>
    </citation>
    <scope>NUCLEOTIDE SEQUENCE [LARGE SCALE GENOMIC DNA]</scope>
    <source>
        <strain evidence="1 2">NBRC 113350</strain>
        <plasmid evidence="2">pbun1 dna</plasmid>
    </source>
</reference>
<sequence>MLMKPLKELINDILNSSENKELENIKRNPTMIKEITNPTEAQQLAAVRSSSHAIKYIKEPTKKVRFIALKDDIYNYRHIKNLTAKEQLYLIKEGISIKNIQKPVEKVQLYALKWRRASISDIRNPTEKAQLITIRKDKELFLYIKNPTITVCQEVARAYCGNIEVPADRRIIKPTQKLVSSLQDTEGYVYIKEMSLDYNKGDQYINNESDKIMNWKKQKQKQIIDDYKYEIGIAKERGTEPNIKIEESGIQQENGHKQVNTRIDYSNKPQDKYNIEALSNKEVIGTISYYDFNGKVCEVIEYNTVESYLKSIKDELNSNPNGFKYETLTTDANIRKSVDDIVYGAYGEDNPHPLEWYSSNNTKAAISPEQYLSEERNKIMREYAKNPFGALDKENISAEGMDKWAAVTNKYMEMKTNISTKQIELQSSGCKTLIYDVFYSSGQKESSHYRILDKSTGKTESINVGDIDLEKQSPETLKKLLSGQQTEMTNKSGTNSLVTLNKTITGWGISAVKQVFNSADNSAGI</sequence>
<dbReference type="EMBL" id="AP019725">
    <property type="protein sequence ID" value="BBK89520.1"/>
    <property type="molecule type" value="Genomic_DNA"/>
</dbReference>
<name>A0A4Y1VMV3_BACUN</name>
<dbReference type="AlphaFoldDB" id="A0A4Y1VMV3"/>
<organism evidence="1 2">
    <name type="scientific">Bacteroides uniformis</name>
    <dbReference type="NCBI Taxonomy" id="820"/>
    <lineage>
        <taxon>Bacteria</taxon>
        <taxon>Pseudomonadati</taxon>
        <taxon>Bacteroidota</taxon>
        <taxon>Bacteroidia</taxon>
        <taxon>Bacteroidales</taxon>
        <taxon>Bacteroidaceae</taxon>
        <taxon>Bacteroides</taxon>
    </lineage>
</organism>
<dbReference type="KEGG" id="bun:Bun01g_38900"/>
<proteinExistence type="predicted"/>
<evidence type="ECO:0000313" key="1">
    <source>
        <dbReference type="EMBL" id="BBK89520.1"/>
    </source>
</evidence>
<gene>
    <name evidence="1" type="ORF">Bun01g_38900</name>
</gene>
<dbReference type="Proteomes" id="UP000320533">
    <property type="component" value="Plasmid pBUN1"/>
</dbReference>
<geneLocation type="plasmid" evidence="2">
    <name>pbun1 dna</name>
</geneLocation>